<keyword evidence="3" id="KW-1185">Reference proteome</keyword>
<sequence>MSNVNFDIEKELQSFIQQGYTTVFVFKNANVQKIVDEIREFSSDSFIFLKSIQECFISIQECFTQNYIMKRITVDGIECFSIQDTSWRIMRSKSAALAFKEENGEIINCNAKEAVYHCFLPTLDRSPFDFKINADFSTDPSRKHLVNDSITDAALDDLVSLICELVASVLRGEVTADAKMLSLFRGQKSFSSTNQKLISKLKKKIADVRIKMNDSSEISIAQYKNLPEWLDPQEKAIIRIYSQTIRDTSLPIEVYQNYFQVEEFLTEFSSLEYSNEELICILEEKIILEKLPKDTITKMSAKIVKKASLTQRLYGKKTNIEYAFHNIKRAKKGTEILDALCGELSESELQYVNTNAKLELKNKEDPYIVENKNLTNLFKRESYQEVKSSKPKVAKWRSAEQRVVQLEQFMGHSVQDVSRMNVGYDIESTTSKGEKRYIEVKSLNNVNTEFTITNNEYTAAHQYGKQYYICLIFDDKAIYIQDPLNKLVFTKRIRQWEWVCDEYCGIEMPFDIE</sequence>
<dbReference type="RefSeq" id="WP_204909890.1">
    <property type="nucleotide sequence ID" value="NZ_JACJLV010000080.1"/>
</dbReference>
<dbReference type="Proteomes" id="UP000713880">
    <property type="component" value="Unassembled WGS sequence"/>
</dbReference>
<evidence type="ECO:0000313" key="3">
    <source>
        <dbReference type="Proteomes" id="UP000713880"/>
    </source>
</evidence>
<feature type="domain" description="Protein NO VEIN C-terminal" evidence="1">
    <location>
        <begin position="403"/>
        <end position="475"/>
    </location>
</feature>
<proteinExistence type="predicted"/>
<evidence type="ECO:0000259" key="1">
    <source>
        <dbReference type="Pfam" id="PF13020"/>
    </source>
</evidence>
<dbReference type="InterPro" id="IPR024975">
    <property type="entry name" value="NOV_C"/>
</dbReference>
<dbReference type="Pfam" id="PF13020">
    <property type="entry name" value="NOV_C"/>
    <property type="match status" value="1"/>
</dbReference>
<name>A0A939BBN6_9CLOT</name>
<protein>
    <submittedName>
        <fullName evidence="2">DUF3883 domain-containing protein</fullName>
    </submittedName>
</protein>
<comment type="caution">
    <text evidence="2">The sequence shown here is derived from an EMBL/GenBank/DDBJ whole genome shotgun (WGS) entry which is preliminary data.</text>
</comment>
<evidence type="ECO:0000313" key="2">
    <source>
        <dbReference type="EMBL" id="MBM6827918.1"/>
    </source>
</evidence>
<reference evidence="2" key="1">
    <citation type="submission" date="2020-08" db="EMBL/GenBank/DDBJ databases">
        <authorList>
            <person name="Cejkova D."/>
            <person name="Kubasova T."/>
            <person name="Jahodarova E."/>
            <person name="Rychlik I."/>
        </authorList>
    </citation>
    <scope>NUCLEOTIDE SEQUENCE</scope>
    <source>
        <strain evidence="2">An420c</strain>
    </source>
</reference>
<dbReference type="AlphaFoldDB" id="A0A939BBN6"/>
<reference evidence="2" key="2">
    <citation type="journal article" date="2021" name="Sci. Rep.">
        <title>The distribution of antibiotic resistance genes in chicken gut microbiota commensals.</title>
        <authorList>
            <person name="Juricova H."/>
            <person name="Matiasovicova J."/>
            <person name="Kubasova T."/>
            <person name="Cejkova D."/>
            <person name="Rychlik I."/>
        </authorList>
    </citation>
    <scope>NUCLEOTIDE SEQUENCE</scope>
    <source>
        <strain evidence="2">An420c</strain>
    </source>
</reference>
<dbReference type="EMBL" id="JACJLV010000080">
    <property type="protein sequence ID" value="MBM6827918.1"/>
    <property type="molecule type" value="Genomic_DNA"/>
</dbReference>
<accession>A0A939BBN6</accession>
<organism evidence="2 3">
    <name type="scientific">Mordavella massiliensis</name>
    <dbReference type="NCBI Taxonomy" id="1871024"/>
    <lineage>
        <taxon>Bacteria</taxon>
        <taxon>Bacillati</taxon>
        <taxon>Bacillota</taxon>
        <taxon>Clostridia</taxon>
        <taxon>Eubacteriales</taxon>
        <taxon>Clostridiaceae</taxon>
        <taxon>Mordavella</taxon>
    </lineage>
</organism>
<gene>
    <name evidence="2" type="ORF">H6A13_12600</name>
</gene>